<dbReference type="Proteomes" id="UP001221898">
    <property type="component" value="Unassembled WGS sequence"/>
</dbReference>
<comment type="caution">
    <text evidence="3">The sequence shown here is derived from an EMBL/GenBank/DDBJ whole genome shotgun (WGS) entry which is preliminary data.</text>
</comment>
<feature type="domain" description="SPRY-associated" evidence="2">
    <location>
        <begin position="125"/>
        <end position="151"/>
    </location>
</feature>
<name>A0AAD7RCN7_9TELE</name>
<dbReference type="PANTHER" id="PTHR24103">
    <property type="entry name" value="E3 UBIQUITIN-PROTEIN LIGASE TRIM"/>
    <property type="match status" value="1"/>
</dbReference>
<dbReference type="PRINTS" id="PR01407">
    <property type="entry name" value="BUTYPHLNCDUF"/>
</dbReference>
<dbReference type="InterPro" id="IPR043136">
    <property type="entry name" value="B30.2/SPRY_sf"/>
</dbReference>
<protein>
    <recommendedName>
        <fullName evidence="2">SPRY-associated domain-containing protein</fullName>
    </recommendedName>
</protein>
<dbReference type="SUPFAM" id="SSF49899">
    <property type="entry name" value="Concanavalin A-like lectins/glucanases"/>
    <property type="match status" value="1"/>
</dbReference>
<evidence type="ECO:0000313" key="3">
    <source>
        <dbReference type="EMBL" id="KAJ8377829.1"/>
    </source>
</evidence>
<feature type="coiled-coil region" evidence="1">
    <location>
        <begin position="18"/>
        <end position="56"/>
    </location>
</feature>
<accession>A0AAD7RCN7</accession>
<dbReference type="Pfam" id="PF13765">
    <property type="entry name" value="PRY"/>
    <property type="match status" value="1"/>
</dbReference>
<evidence type="ECO:0000313" key="4">
    <source>
        <dbReference type="Proteomes" id="UP001221898"/>
    </source>
</evidence>
<dbReference type="InterPro" id="IPR003879">
    <property type="entry name" value="Butyrophylin_SPRY"/>
</dbReference>
<evidence type="ECO:0000259" key="2">
    <source>
        <dbReference type="Pfam" id="PF13765"/>
    </source>
</evidence>
<keyword evidence="1" id="KW-0175">Coiled coil</keyword>
<evidence type="ECO:0000256" key="1">
    <source>
        <dbReference type="SAM" id="Coils"/>
    </source>
</evidence>
<gene>
    <name evidence="3" type="ORF">AAFF_G00251480</name>
</gene>
<dbReference type="EMBL" id="JAINUG010000339">
    <property type="protein sequence ID" value="KAJ8377829.1"/>
    <property type="molecule type" value="Genomic_DNA"/>
</dbReference>
<proteinExistence type="predicted"/>
<dbReference type="InterPro" id="IPR013320">
    <property type="entry name" value="ConA-like_dom_sf"/>
</dbReference>
<dbReference type="InterPro" id="IPR006574">
    <property type="entry name" value="PRY"/>
</dbReference>
<sequence length="194" mass="21973">MEFEKLQQFLKDEEAARIAALREEEEQKSQMMKEKIEKMTEEISSLSEQIRAIEQELGAEDISFLQCNEPHPTAQVTPEYYCRAQCTLQDPEKVSGALVDVAKHLGNLKYRVWEKMLGTVQYTPVTLDPNTANPYLSLSEDLTSVRLRDENNRFLIIQRASRAGRGPDSPLVCVAHSATLCVRRVRQGGGTFPT</sequence>
<reference evidence="3" key="1">
    <citation type="journal article" date="2023" name="Science">
        <title>Genome structures resolve the early diversification of teleost fishes.</title>
        <authorList>
            <person name="Parey E."/>
            <person name="Louis A."/>
            <person name="Montfort J."/>
            <person name="Bouchez O."/>
            <person name="Roques C."/>
            <person name="Iampietro C."/>
            <person name="Lluch J."/>
            <person name="Castinel A."/>
            <person name="Donnadieu C."/>
            <person name="Desvignes T."/>
            <person name="Floi Bucao C."/>
            <person name="Jouanno E."/>
            <person name="Wen M."/>
            <person name="Mejri S."/>
            <person name="Dirks R."/>
            <person name="Jansen H."/>
            <person name="Henkel C."/>
            <person name="Chen W.J."/>
            <person name="Zahm M."/>
            <person name="Cabau C."/>
            <person name="Klopp C."/>
            <person name="Thompson A.W."/>
            <person name="Robinson-Rechavi M."/>
            <person name="Braasch I."/>
            <person name="Lecointre G."/>
            <person name="Bobe J."/>
            <person name="Postlethwait J.H."/>
            <person name="Berthelot C."/>
            <person name="Roest Crollius H."/>
            <person name="Guiguen Y."/>
        </authorList>
    </citation>
    <scope>NUCLEOTIDE SEQUENCE</scope>
    <source>
        <strain evidence="3">NC1722</strain>
    </source>
</reference>
<keyword evidence="4" id="KW-1185">Reference proteome</keyword>
<organism evidence="3 4">
    <name type="scientific">Aldrovandia affinis</name>
    <dbReference type="NCBI Taxonomy" id="143900"/>
    <lineage>
        <taxon>Eukaryota</taxon>
        <taxon>Metazoa</taxon>
        <taxon>Chordata</taxon>
        <taxon>Craniata</taxon>
        <taxon>Vertebrata</taxon>
        <taxon>Euteleostomi</taxon>
        <taxon>Actinopterygii</taxon>
        <taxon>Neopterygii</taxon>
        <taxon>Teleostei</taxon>
        <taxon>Notacanthiformes</taxon>
        <taxon>Halosauridae</taxon>
        <taxon>Aldrovandia</taxon>
    </lineage>
</organism>
<dbReference type="InterPro" id="IPR050143">
    <property type="entry name" value="TRIM/RBCC"/>
</dbReference>
<dbReference type="AlphaFoldDB" id="A0AAD7RCN7"/>
<dbReference type="Gene3D" id="2.60.120.920">
    <property type="match status" value="1"/>
</dbReference>